<dbReference type="RefSeq" id="WP_238898190.1">
    <property type="nucleotide sequence ID" value="NZ_JAKOGG010000020.1"/>
</dbReference>
<evidence type="ECO:0000313" key="3">
    <source>
        <dbReference type="Proteomes" id="UP001201549"/>
    </source>
</evidence>
<sequence>MRNKTILALSASAASLVCLAFLILGFIYDYDSDIEAIYHGLTRSSESLIFFLVTFCCTFVGVAVFLWGFVRTSMTRKIATTAMVVLAAAVAIFRIYYFDDFYFDNFVQDNPYDGYFVRDAEKDADNRAEMQREYSEYFRDTIGNSRMLVDKYRASLYGNRASMALDYNICMDGDNIRFTATQFYFEPADYCKPAALNTVQSASFTFVPLGGNSFICQGCDDYLLPMYWKHVNER</sequence>
<protein>
    <submittedName>
        <fullName evidence="2">Uncharacterized protein</fullName>
    </submittedName>
</protein>
<keyword evidence="1" id="KW-0472">Membrane</keyword>
<name>A0ABT2FPU6_9GAMM</name>
<feature type="transmembrane region" description="Helical" evidence="1">
    <location>
        <begin position="7"/>
        <end position="28"/>
    </location>
</feature>
<keyword evidence="3" id="KW-1185">Reference proteome</keyword>
<reference evidence="3" key="1">
    <citation type="submission" date="2023-07" db="EMBL/GenBank/DDBJ databases">
        <title>Shewanella mangrovi sp. nov., an acetaldehyde- degrading bacterium isolated from mangrove sediment.</title>
        <authorList>
            <person name="Liu Y."/>
        </authorList>
    </citation>
    <scope>NUCLEOTIDE SEQUENCE [LARGE SCALE GENOMIC DNA]</scope>
    <source>
        <strain evidence="3">C32</strain>
    </source>
</reference>
<feature type="transmembrane region" description="Helical" evidence="1">
    <location>
        <begin position="48"/>
        <end position="70"/>
    </location>
</feature>
<evidence type="ECO:0000313" key="2">
    <source>
        <dbReference type="EMBL" id="MCS4558371.1"/>
    </source>
</evidence>
<dbReference type="EMBL" id="JAKOGG010000020">
    <property type="protein sequence ID" value="MCS4558371.1"/>
    <property type="molecule type" value="Genomic_DNA"/>
</dbReference>
<proteinExistence type="predicted"/>
<dbReference type="Proteomes" id="UP001201549">
    <property type="component" value="Unassembled WGS sequence"/>
</dbReference>
<keyword evidence="1" id="KW-0812">Transmembrane</keyword>
<feature type="transmembrane region" description="Helical" evidence="1">
    <location>
        <begin position="77"/>
        <end position="97"/>
    </location>
</feature>
<evidence type="ECO:0000256" key="1">
    <source>
        <dbReference type="SAM" id="Phobius"/>
    </source>
</evidence>
<gene>
    <name evidence="2" type="ORF">L9G74_18190</name>
</gene>
<comment type="caution">
    <text evidence="2">The sequence shown here is derived from an EMBL/GenBank/DDBJ whole genome shotgun (WGS) entry which is preliminary data.</text>
</comment>
<accession>A0ABT2FPU6</accession>
<keyword evidence="1" id="KW-1133">Transmembrane helix</keyword>
<organism evidence="2 3">
    <name type="scientific">Shewanella electrica</name>
    <dbReference type="NCBI Taxonomy" id="515560"/>
    <lineage>
        <taxon>Bacteria</taxon>
        <taxon>Pseudomonadati</taxon>
        <taxon>Pseudomonadota</taxon>
        <taxon>Gammaproteobacteria</taxon>
        <taxon>Alteromonadales</taxon>
        <taxon>Shewanellaceae</taxon>
        <taxon>Shewanella</taxon>
    </lineage>
</organism>